<evidence type="ECO:0000313" key="3">
    <source>
        <dbReference type="Proteomes" id="UP001140560"/>
    </source>
</evidence>
<gene>
    <name evidence="2" type="ORF">N0V83_007979</name>
</gene>
<accession>A0A9W9CJR0</accession>
<dbReference type="Proteomes" id="UP001140560">
    <property type="component" value="Unassembled WGS sequence"/>
</dbReference>
<comment type="caution">
    <text evidence="2">The sequence shown here is derived from an EMBL/GenBank/DDBJ whole genome shotgun (WGS) entry which is preliminary data.</text>
</comment>
<dbReference type="EMBL" id="JAPEUY010000014">
    <property type="protein sequence ID" value="KAJ4366343.1"/>
    <property type="molecule type" value="Genomic_DNA"/>
</dbReference>
<feature type="compositionally biased region" description="Polar residues" evidence="1">
    <location>
        <begin position="235"/>
        <end position="251"/>
    </location>
</feature>
<proteinExistence type="predicted"/>
<name>A0A9W9CJR0_9PLEO</name>
<reference evidence="2" key="1">
    <citation type="submission" date="2022-10" db="EMBL/GenBank/DDBJ databases">
        <title>Tapping the CABI collections for fungal endophytes: first genome assemblies for Collariella, Neodidymelliopsis, Ascochyta clinopodiicola, Didymella pomorum, Didymosphaeria variabile, Neocosmospora piperis and Neocucurbitaria cava.</title>
        <authorList>
            <person name="Hill R."/>
        </authorList>
    </citation>
    <scope>NUCLEOTIDE SEQUENCE</scope>
    <source>
        <strain evidence="2">IMI 356814</strain>
    </source>
</reference>
<keyword evidence="3" id="KW-1185">Reference proteome</keyword>
<dbReference type="AlphaFoldDB" id="A0A9W9CJR0"/>
<organism evidence="2 3">
    <name type="scientific">Neocucurbitaria cava</name>
    <dbReference type="NCBI Taxonomy" id="798079"/>
    <lineage>
        <taxon>Eukaryota</taxon>
        <taxon>Fungi</taxon>
        <taxon>Dikarya</taxon>
        <taxon>Ascomycota</taxon>
        <taxon>Pezizomycotina</taxon>
        <taxon>Dothideomycetes</taxon>
        <taxon>Pleosporomycetidae</taxon>
        <taxon>Pleosporales</taxon>
        <taxon>Pleosporineae</taxon>
        <taxon>Cucurbitariaceae</taxon>
        <taxon>Neocucurbitaria</taxon>
    </lineage>
</organism>
<protein>
    <submittedName>
        <fullName evidence="2">Uncharacterized protein</fullName>
    </submittedName>
</protein>
<evidence type="ECO:0000256" key="1">
    <source>
        <dbReference type="SAM" id="MobiDB-lite"/>
    </source>
</evidence>
<feature type="region of interest" description="Disordered" evidence="1">
    <location>
        <begin position="235"/>
        <end position="281"/>
    </location>
</feature>
<dbReference type="OrthoDB" id="3796275at2759"/>
<evidence type="ECO:0000313" key="2">
    <source>
        <dbReference type="EMBL" id="KAJ4366343.1"/>
    </source>
</evidence>
<sequence length="345" mass="38287">MSKTWKHFAAFEHTQIGEERDLQGRFLHNAVDMVLATIRTLCDSDHGSCSEIKRLKHFLPNELSAGSAKIVPVRERARGEPDIVFKIAGIGNQQTVGVIGELKFFVTCDVRTQIEKGQKEPETRDSQARGSLRHMFGQVARDMRNRGVRFGFFSTYSETVFLKIILPPGGKPGLLYSEPIKHTTTVSLDASTNMLSNVSIRLGILYLLHRASDAEVSRWQFNTTDIDATKWTASKPNDELGTTATSYNTPAGRSGIPQPTTTTGTPRRHTLAPVGDDDLPDTEDTFNTRELSENLPTTIVFFSMLGLSLMDNREALQDDLILEGVRPYVKVSLINDDDGAGDDQM</sequence>